<proteinExistence type="predicted"/>
<evidence type="ECO:0000313" key="1">
    <source>
        <dbReference type="EMBL" id="KIU12291.1"/>
    </source>
</evidence>
<accession>A0A0D1L8X3</accession>
<protein>
    <submittedName>
        <fullName evidence="1">Uncharacterized protein</fullName>
    </submittedName>
</protein>
<dbReference type="PATRIC" id="fig|1423.134.peg.3251"/>
<dbReference type="Proteomes" id="UP000032247">
    <property type="component" value="Unassembled WGS sequence"/>
</dbReference>
<organism evidence="1 2">
    <name type="scientific">Bacillus subtilis</name>
    <dbReference type="NCBI Taxonomy" id="1423"/>
    <lineage>
        <taxon>Bacteria</taxon>
        <taxon>Bacillati</taxon>
        <taxon>Bacillota</taxon>
        <taxon>Bacilli</taxon>
        <taxon>Bacillales</taxon>
        <taxon>Bacillaceae</taxon>
        <taxon>Bacillus</taxon>
    </lineage>
</organism>
<dbReference type="EMBL" id="JXBC01000002">
    <property type="protein sequence ID" value="KIU12291.1"/>
    <property type="molecule type" value="Genomic_DNA"/>
</dbReference>
<name>A0A0D1L8X3_BACIU</name>
<sequence>MICSFVTYGIKRISPFIKKPSFFMLASGFKGVASYYMKKASARTEPFEAF</sequence>
<evidence type="ECO:0000313" key="2">
    <source>
        <dbReference type="Proteomes" id="UP000032247"/>
    </source>
</evidence>
<gene>
    <name evidence="1" type="ORF">SC09_Contig19orf00719</name>
</gene>
<dbReference type="AlphaFoldDB" id="A0A0D1L8X3"/>
<reference evidence="1 2" key="1">
    <citation type="submission" date="2014-12" db="EMBL/GenBank/DDBJ databases">
        <title>Comparative genome analysis of Bacillus coagulans HM-08, Clostridium butyricum HM-68, Bacillus subtilis HM-66 and Bacillus licheniformis BL-09.</title>
        <authorList>
            <person name="Zhang H."/>
        </authorList>
    </citation>
    <scope>NUCLEOTIDE SEQUENCE [LARGE SCALE GENOMIC DNA]</scope>
    <source>
        <strain evidence="1 2">HM-66</strain>
    </source>
</reference>
<comment type="caution">
    <text evidence="1">The sequence shown here is derived from an EMBL/GenBank/DDBJ whole genome shotgun (WGS) entry which is preliminary data.</text>
</comment>